<keyword evidence="2" id="KW-0812">Transmembrane</keyword>
<accession>A0ABU9N6H5</accession>
<dbReference type="InterPro" id="IPR008756">
    <property type="entry name" value="Peptidase_M56"/>
</dbReference>
<feature type="transmembrane region" description="Helical" evidence="2">
    <location>
        <begin position="37"/>
        <end position="59"/>
    </location>
</feature>
<protein>
    <submittedName>
        <fullName evidence="4">M56 family metallopeptidase</fullName>
    </submittedName>
</protein>
<dbReference type="InterPro" id="IPR052173">
    <property type="entry name" value="Beta-lactam_resp_regulator"/>
</dbReference>
<reference evidence="4 5" key="1">
    <citation type="submission" date="2024-03" db="EMBL/GenBank/DDBJ databases">
        <title>Two novel species of the genus Flavobacterium exhibiting potentially degradation of complex polysaccharides.</title>
        <authorList>
            <person name="Lian X."/>
        </authorList>
    </citation>
    <scope>NUCLEOTIDE SEQUENCE [LARGE SCALE GENOMIC DNA]</scope>
    <source>
        <strain evidence="5">j3</strain>
    </source>
</reference>
<proteinExistence type="predicted"/>
<evidence type="ECO:0000313" key="4">
    <source>
        <dbReference type="EMBL" id="MEM0543309.1"/>
    </source>
</evidence>
<dbReference type="Pfam" id="PF05569">
    <property type="entry name" value="Peptidase_M56"/>
    <property type="match status" value="1"/>
</dbReference>
<dbReference type="Proteomes" id="UP001460072">
    <property type="component" value="Unassembled WGS sequence"/>
</dbReference>
<gene>
    <name evidence="4" type="ORF">WFZ85_11830</name>
</gene>
<dbReference type="CDD" id="cd07341">
    <property type="entry name" value="M56_BlaR1_MecR1_like"/>
    <property type="match status" value="1"/>
</dbReference>
<feature type="compositionally biased region" description="Basic and acidic residues" evidence="1">
    <location>
        <begin position="601"/>
        <end position="626"/>
    </location>
</feature>
<evidence type="ECO:0000313" key="5">
    <source>
        <dbReference type="Proteomes" id="UP001460072"/>
    </source>
</evidence>
<feature type="compositionally biased region" description="Basic and acidic residues" evidence="1">
    <location>
        <begin position="635"/>
        <end position="650"/>
    </location>
</feature>
<comment type="caution">
    <text evidence="4">The sequence shown here is derived from an EMBL/GenBank/DDBJ whole genome shotgun (WGS) entry which is preliminary data.</text>
</comment>
<sequence>METLFIYLLKSSGLIAVFYLAYHFLVHKETFFTSNRWFLITGLFTSLLLPLFTITKVVYVERPKIALEDLVAYTNATATTQAIPVAETIDWMLMLGLLYGIVSCVLLLKIVVDFVSLYKIISKQQVIVIDNFKLVNLNKNISPFSFFHYIVYNPNLYTQDELNSILLHEKIHSQEKHSIDIIVAKLFCVVFWCNPFVWLYEKAITQNLEYIADHKAINQLEDKKSYQKALLKIVSTPDCLSVTNNFYQSLIKKRIVMLNKNQSHQRNSLKYALVIPALIGFIFLFQIKVEAQTKATSEKYTTVIVKETNPLEIAYVFDKISSDNELKKEALAINSKYNINFKFDKVKRNAKGEIIAIKISYNDKKGNKGKVAQSRTIPIRPIFFKISKIKDGEYSFGFYDNPDLVEKPVDEVNEKKITTIESTEDDAIIFVDGERYSKEDLNYLDPKGLESISIVTDKASMQKYGVTDKDKIIVIETNWSTKSKVPNSKETSLIFSNPFSELALKETITDFNDVSTINFNEPLMILDGKEISKKEFEKVNACDISNVNVLNSSSSNIVEKYGDKAKNGVIEIQTVAYYEKNNPAAKSIPIQEKFNSNENLEKKKELELKAQENSKSNKSEKEEGMKVRNKKIEKRNKILEERKKKIERKE</sequence>
<keyword evidence="5" id="KW-1185">Reference proteome</keyword>
<evidence type="ECO:0000256" key="2">
    <source>
        <dbReference type="SAM" id="Phobius"/>
    </source>
</evidence>
<evidence type="ECO:0000256" key="1">
    <source>
        <dbReference type="SAM" id="MobiDB-lite"/>
    </source>
</evidence>
<dbReference type="RefSeq" id="WP_342696505.1">
    <property type="nucleotide sequence ID" value="NZ_JBCGDO010000016.1"/>
</dbReference>
<name>A0ABU9N6H5_9FLAO</name>
<dbReference type="PANTHER" id="PTHR34978">
    <property type="entry name" value="POSSIBLE SENSOR-TRANSDUCER PROTEIN BLAR"/>
    <property type="match status" value="1"/>
</dbReference>
<feature type="transmembrane region" description="Helical" evidence="2">
    <location>
        <begin position="269"/>
        <end position="287"/>
    </location>
</feature>
<feature type="transmembrane region" description="Helical" evidence="2">
    <location>
        <begin position="91"/>
        <end position="112"/>
    </location>
</feature>
<evidence type="ECO:0000259" key="3">
    <source>
        <dbReference type="Pfam" id="PF05569"/>
    </source>
</evidence>
<feature type="region of interest" description="Disordered" evidence="1">
    <location>
        <begin position="601"/>
        <end position="650"/>
    </location>
</feature>
<keyword evidence="2" id="KW-0472">Membrane</keyword>
<organism evidence="4 5">
    <name type="scientific">Flavobacterium aureirubrum</name>
    <dbReference type="NCBI Taxonomy" id="3133147"/>
    <lineage>
        <taxon>Bacteria</taxon>
        <taxon>Pseudomonadati</taxon>
        <taxon>Bacteroidota</taxon>
        <taxon>Flavobacteriia</taxon>
        <taxon>Flavobacteriales</taxon>
        <taxon>Flavobacteriaceae</taxon>
        <taxon>Flavobacterium</taxon>
    </lineage>
</organism>
<dbReference type="EMBL" id="JBCGDO010000016">
    <property type="protein sequence ID" value="MEM0543309.1"/>
    <property type="molecule type" value="Genomic_DNA"/>
</dbReference>
<feature type="domain" description="Peptidase M56" evidence="3">
    <location>
        <begin position="156"/>
        <end position="258"/>
    </location>
</feature>
<feature type="transmembrane region" description="Helical" evidence="2">
    <location>
        <begin position="6"/>
        <end position="25"/>
    </location>
</feature>
<dbReference type="PANTHER" id="PTHR34978:SF3">
    <property type="entry name" value="SLR0241 PROTEIN"/>
    <property type="match status" value="1"/>
</dbReference>
<keyword evidence="2" id="KW-1133">Transmembrane helix</keyword>